<protein>
    <submittedName>
        <fullName evidence="6">Gcv operon activator</fullName>
    </submittedName>
</protein>
<dbReference type="RefSeq" id="WP_055116405.1">
    <property type="nucleotide sequence ID" value="NZ_CXWA01000003.1"/>
</dbReference>
<dbReference type="EMBL" id="CXWC01000001">
    <property type="protein sequence ID" value="CTQ64678.1"/>
    <property type="molecule type" value="Genomic_DNA"/>
</dbReference>
<dbReference type="PROSITE" id="PS50931">
    <property type="entry name" value="HTH_LYSR"/>
    <property type="match status" value="1"/>
</dbReference>
<dbReference type="SUPFAM" id="SSF46785">
    <property type="entry name" value="Winged helix' DNA-binding domain"/>
    <property type="match status" value="1"/>
</dbReference>
<gene>
    <name evidence="6" type="primary">gcvA_1</name>
    <name evidence="6" type="ORF">LA5096_00483</name>
</gene>
<keyword evidence="7" id="KW-1185">Reference proteome</keyword>
<evidence type="ECO:0000256" key="4">
    <source>
        <dbReference type="ARBA" id="ARBA00023163"/>
    </source>
</evidence>
<dbReference type="InterPro" id="IPR036388">
    <property type="entry name" value="WH-like_DNA-bd_sf"/>
</dbReference>
<dbReference type="Pfam" id="PF03466">
    <property type="entry name" value="LysR_substrate"/>
    <property type="match status" value="1"/>
</dbReference>
<dbReference type="GeneID" id="97667941"/>
<dbReference type="FunFam" id="1.10.10.10:FF:000001">
    <property type="entry name" value="LysR family transcriptional regulator"/>
    <property type="match status" value="1"/>
</dbReference>
<dbReference type="Gene3D" id="3.40.190.10">
    <property type="entry name" value="Periplasmic binding protein-like II"/>
    <property type="match status" value="2"/>
</dbReference>
<name>A0A0M6ZD25_9HYPH</name>
<dbReference type="InterPro" id="IPR000847">
    <property type="entry name" value="LysR_HTH_N"/>
</dbReference>
<sequence>MQALPNLLWLRSFEASSRLGSFTAAGNELGLTQAAVSNHISALEQQLGHQLFERTTRKVDLTASGRAYLPAVRKALQDLAVSTEGLFGNRSSGSVTIRAPISEGTLIIGPALADFQREHPGVNVRLLSAIWADTVLETGIDIEIRLGSGNWPGARAESLGSEFIVPVCHPALAKKLKKPKDLTDVARIHTLGFDDHWARYFEALGLDTPRLSTSITVDTSLAAVEWASSQGGVALLLERVASRLVSNGRLTIPFETKIPSTQTHFLLHREASGPQKPAAQTVEVWLRQLFATPE</sequence>
<dbReference type="PANTHER" id="PTHR30537:SF74">
    <property type="entry name" value="HTH-TYPE TRANSCRIPTIONAL REGULATOR TRPI"/>
    <property type="match status" value="1"/>
</dbReference>
<accession>A0A0M6ZD25</accession>
<evidence type="ECO:0000259" key="5">
    <source>
        <dbReference type="PROSITE" id="PS50931"/>
    </source>
</evidence>
<evidence type="ECO:0000256" key="1">
    <source>
        <dbReference type="ARBA" id="ARBA00009437"/>
    </source>
</evidence>
<dbReference type="AlphaFoldDB" id="A0A0M6ZD25"/>
<dbReference type="Proteomes" id="UP000049983">
    <property type="component" value="Unassembled WGS sequence"/>
</dbReference>
<evidence type="ECO:0000256" key="2">
    <source>
        <dbReference type="ARBA" id="ARBA00023015"/>
    </source>
</evidence>
<dbReference type="GO" id="GO:0003700">
    <property type="term" value="F:DNA-binding transcription factor activity"/>
    <property type="evidence" value="ECO:0007669"/>
    <property type="project" value="InterPro"/>
</dbReference>
<organism evidence="6 7">
    <name type="scientific">Roseibium album</name>
    <dbReference type="NCBI Taxonomy" id="311410"/>
    <lineage>
        <taxon>Bacteria</taxon>
        <taxon>Pseudomonadati</taxon>
        <taxon>Pseudomonadota</taxon>
        <taxon>Alphaproteobacteria</taxon>
        <taxon>Hyphomicrobiales</taxon>
        <taxon>Stappiaceae</taxon>
        <taxon>Roseibium</taxon>
    </lineage>
</organism>
<dbReference type="OrthoDB" id="9813056at2"/>
<dbReference type="GO" id="GO:0006351">
    <property type="term" value="P:DNA-templated transcription"/>
    <property type="evidence" value="ECO:0007669"/>
    <property type="project" value="TreeGrafter"/>
</dbReference>
<reference evidence="7" key="1">
    <citation type="submission" date="2015-07" db="EMBL/GenBank/DDBJ databases">
        <authorList>
            <person name="Rodrigo-Torres Lidia"/>
            <person name="Arahal R.David."/>
        </authorList>
    </citation>
    <scope>NUCLEOTIDE SEQUENCE [LARGE SCALE GENOMIC DNA]</scope>
    <source>
        <strain evidence="7">CECT 5096</strain>
    </source>
</reference>
<feature type="domain" description="HTH lysR-type" evidence="5">
    <location>
        <begin position="5"/>
        <end position="62"/>
    </location>
</feature>
<dbReference type="PANTHER" id="PTHR30537">
    <property type="entry name" value="HTH-TYPE TRANSCRIPTIONAL REGULATOR"/>
    <property type="match status" value="1"/>
</dbReference>
<dbReference type="Gene3D" id="1.10.10.10">
    <property type="entry name" value="Winged helix-like DNA-binding domain superfamily/Winged helix DNA-binding domain"/>
    <property type="match status" value="1"/>
</dbReference>
<dbReference type="PRINTS" id="PR00039">
    <property type="entry name" value="HTHLYSR"/>
</dbReference>
<dbReference type="GO" id="GO:0043565">
    <property type="term" value="F:sequence-specific DNA binding"/>
    <property type="evidence" value="ECO:0007669"/>
    <property type="project" value="TreeGrafter"/>
</dbReference>
<evidence type="ECO:0000313" key="6">
    <source>
        <dbReference type="EMBL" id="CTQ64678.1"/>
    </source>
</evidence>
<dbReference type="InterPro" id="IPR036390">
    <property type="entry name" value="WH_DNA-bd_sf"/>
</dbReference>
<dbReference type="Pfam" id="PF00126">
    <property type="entry name" value="HTH_1"/>
    <property type="match status" value="1"/>
</dbReference>
<dbReference type="InterPro" id="IPR005119">
    <property type="entry name" value="LysR_subst-bd"/>
</dbReference>
<comment type="similarity">
    <text evidence="1">Belongs to the LysR transcriptional regulatory family.</text>
</comment>
<proteinExistence type="inferred from homology"/>
<dbReference type="STRING" id="311410.LA5095_03114"/>
<evidence type="ECO:0000313" key="7">
    <source>
        <dbReference type="Proteomes" id="UP000049983"/>
    </source>
</evidence>
<dbReference type="InterPro" id="IPR058163">
    <property type="entry name" value="LysR-type_TF_proteobact-type"/>
</dbReference>
<keyword evidence="3" id="KW-0238">DNA-binding</keyword>
<evidence type="ECO:0000256" key="3">
    <source>
        <dbReference type="ARBA" id="ARBA00023125"/>
    </source>
</evidence>
<keyword evidence="4" id="KW-0804">Transcription</keyword>
<keyword evidence="2" id="KW-0805">Transcription regulation</keyword>
<dbReference type="SUPFAM" id="SSF53850">
    <property type="entry name" value="Periplasmic binding protein-like II"/>
    <property type="match status" value="1"/>
</dbReference>